<evidence type="ECO:0000256" key="1">
    <source>
        <dbReference type="SAM" id="MobiDB-lite"/>
    </source>
</evidence>
<keyword evidence="3" id="KW-1185">Reference proteome</keyword>
<organism evidence="2 3">
    <name type="scientific">Svornostia abyssi</name>
    <dbReference type="NCBI Taxonomy" id="2898438"/>
    <lineage>
        <taxon>Bacteria</taxon>
        <taxon>Bacillati</taxon>
        <taxon>Actinomycetota</taxon>
        <taxon>Thermoleophilia</taxon>
        <taxon>Solirubrobacterales</taxon>
        <taxon>Baekduiaceae</taxon>
        <taxon>Svornostia</taxon>
    </lineage>
</organism>
<evidence type="ECO:0000313" key="3">
    <source>
        <dbReference type="Proteomes" id="UP001058860"/>
    </source>
</evidence>
<reference evidence="3" key="1">
    <citation type="submission" date="2021-11" db="EMBL/GenBank/DDBJ databases">
        <title>Cultivation dependent microbiological survey of springs from the worlds oldest radium mine currently devoted to the extraction of radon-saturated water.</title>
        <authorList>
            <person name="Kapinusova G."/>
            <person name="Smrhova T."/>
            <person name="Strejcek M."/>
            <person name="Suman J."/>
            <person name="Jani K."/>
            <person name="Pajer P."/>
            <person name="Uhlik O."/>
        </authorList>
    </citation>
    <scope>NUCLEOTIDE SEQUENCE [LARGE SCALE GENOMIC DNA]</scope>
    <source>
        <strain evidence="3">J379</strain>
    </source>
</reference>
<protein>
    <submittedName>
        <fullName evidence="2">Uncharacterized protein</fullName>
    </submittedName>
</protein>
<feature type="region of interest" description="Disordered" evidence="1">
    <location>
        <begin position="1"/>
        <end position="33"/>
    </location>
</feature>
<feature type="compositionally biased region" description="Low complexity" evidence="1">
    <location>
        <begin position="21"/>
        <end position="33"/>
    </location>
</feature>
<gene>
    <name evidence="2" type="ORF">LRS13_20330</name>
</gene>
<evidence type="ECO:0000313" key="2">
    <source>
        <dbReference type="EMBL" id="UUY03001.1"/>
    </source>
</evidence>
<proteinExistence type="predicted"/>
<dbReference type="Proteomes" id="UP001058860">
    <property type="component" value="Chromosome"/>
</dbReference>
<sequence>MKSPICAGRSAVSSVPERSRSWSSSAWTSSSAAARLGAPDLDALVRPELRGRQDADLDGEAQRLAGAGQVTDVEVRIADRRDPGFVDRVDVPAADAITDGLVEHRLAADPLDDHRRRDLALAEAGDAHVTADRAGRALQALFDLVSADLRLDADAGLGKLSGGGRQGTHSAEHLTVTPMARRSPSAAVAAWLITGPVGHLWCGVADWAGLGRHYAWARLRGRDPWADPYPPP</sequence>
<accession>A0ABY5PE97</accession>
<name>A0ABY5PE97_9ACTN</name>
<dbReference type="EMBL" id="CP088295">
    <property type="protein sequence ID" value="UUY03001.1"/>
    <property type="molecule type" value="Genomic_DNA"/>
</dbReference>